<feature type="region of interest" description="Disordered" evidence="1">
    <location>
        <begin position="36"/>
        <end position="105"/>
    </location>
</feature>
<dbReference type="AlphaFoldDB" id="A0A2U1Q5R2"/>
<dbReference type="PANTHER" id="PTHR45786:SF74">
    <property type="entry name" value="ATP-DEPENDENT DNA HELICASE"/>
    <property type="match status" value="1"/>
</dbReference>
<evidence type="ECO:0000256" key="1">
    <source>
        <dbReference type="SAM" id="MobiDB-lite"/>
    </source>
</evidence>
<reference evidence="2 3" key="1">
    <citation type="journal article" date="2018" name="Mol. Plant">
        <title>The genome of Artemisia annua provides insight into the evolution of Asteraceae family and artemisinin biosynthesis.</title>
        <authorList>
            <person name="Shen Q."/>
            <person name="Zhang L."/>
            <person name="Liao Z."/>
            <person name="Wang S."/>
            <person name="Yan T."/>
            <person name="Shi P."/>
            <person name="Liu M."/>
            <person name="Fu X."/>
            <person name="Pan Q."/>
            <person name="Wang Y."/>
            <person name="Lv Z."/>
            <person name="Lu X."/>
            <person name="Zhang F."/>
            <person name="Jiang W."/>
            <person name="Ma Y."/>
            <person name="Chen M."/>
            <person name="Hao X."/>
            <person name="Li L."/>
            <person name="Tang Y."/>
            <person name="Lv G."/>
            <person name="Zhou Y."/>
            <person name="Sun X."/>
            <person name="Brodelius P.E."/>
            <person name="Rose J.K.C."/>
            <person name="Tang K."/>
        </authorList>
    </citation>
    <scope>NUCLEOTIDE SEQUENCE [LARGE SCALE GENOMIC DNA]</scope>
    <source>
        <strain evidence="3">cv. Huhao1</strain>
        <tissue evidence="2">Leaf</tissue>
    </source>
</reference>
<sequence length="482" mass="54413">MSNTAYQNMASHDSLSESATVLHKLDDQTVSYRGRAPIKHTLKQGKRRGRPAKFPNQIVNSDELLIRRPGRKQMQNHSSGGSSKTQPRGRPLKYPIPPSTTETTTNMECNPYFKPSCKRKSERLKEKTKMVRHKSLWKQPGSATGLYHEQLTQSDSFVGISNDYIDIGDAVVQCEACRALLWNAESMVGNTHSTTQKYSICCGRGKVKLGDQVEQPPKLLMELINKEHPKSNIAETSSTTKNNVIDHELTVELRDMLNEINPLVSQFRMAGEIFIKENQQNKYKLRLIGTRERDGRDYNLPTANEVAALIVGDFDSSTNQRDIILHCQEGGLKRISELHPSYLALQYPNIITLHGYCVEQGQHMGLARLEVEVTNLSAKAVKGNIKLVNKPKVGGLYTLLINVHNGSNSKKLVKMVFGNAYLSTWPEVARRLNLIGSCLDCKLESSKVMTRECEKMFQCLYGDGGTLCVHLQEWLQWRLMPW</sequence>
<dbReference type="PANTHER" id="PTHR45786">
    <property type="entry name" value="DNA BINDING PROTEIN-LIKE"/>
    <property type="match status" value="1"/>
</dbReference>
<gene>
    <name evidence="2" type="ORF">CTI12_AA071990</name>
</gene>
<feature type="compositionally biased region" description="Polar residues" evidence="1">
    <location>
        <begin position="73"/>
        <end position="86"/>
    </location>
</feature>
<accession>A0A2U1Q5R2</accession>
<evidence type="ECO:0000313" key="3">
    <source>
        <dbReference type="Proteomes" id="UP000245207"/>
    </source>
</evidence>
<name>A0A2U1Q5R2_ARTAN</name>
<dbReference type="Proteomes" id="UP000245207">
    <property type="component" value="Unassembled WGS sequence"/>
</dbReference>
<evidence type="ECO:0000313" key="2">
    <source>
        <dbReference type="EMBL" id="PWA93346.1"/>
    </source>
</evidence>
<evidence type="ECO:0008006" key="4">
    <source>
        <dbReference type="Google" id="ProtNLM"/>
    </source>
</evidence>
<protein>
    <recommendedName>
        <fullName evidence="4">Helitron helicase-like domain-containing protein</fullName>
    </recommendedName>
</protein>
<feature type="compositionally biased region" description="Basic residues" evidence="1">
    <location>
        <begin position="36"/>
        <end position="51"/>
    </location>
</feature>
<dbReference type="OrthoDB" id="2272314at2759"/>
<proteinExistence type="predicted"/>
<organism evidence="2 3">
    <name type="scientific">Artemisia annua</name>
    <name type="common">Sweet wormwood</name>
    <dbReference type="NCBI Taxonomy" id="35608"/>
    <lineage>
        <taxon>Eukaryota</taxon>
        <taxon>Viridiplantae</taxon>
        <taxon>Streptophyta</taxon>
        <taxon>Embryophyta</taxon>
        <taxon>Tracheophyta</taxon>
        <taxon>Spermatophyta</taxon>
        <taxon>Magnoliopsida</taxon>
        <taxon>eudicotyledons</taxon>
        <taxon>Gunneridae</taxon>
        <taxon>Pentapetalae</taxon>
        <taxon>asterids</taxon>
        <taxon>campanulids</taxon>
        <taxon>Asterales</taxon>
        <taxon>Asteraceae</taxon>
        <taxon>Asteroideae</taxon>
        <taxon>Anthemideae</taxon>
        <taxon>Artemisiinae</taxon>
        <taxon>Artemisia</taxon>
    </lineage>
</organism>
<keyword evidence="3" id="KW-1185">Reference proteome</keyword>
<comment type="caution">
    <text evidence="2">The sequence shown here is derived from an EMBL/GenBank/DDBJ whole genome shotgun (WGS) entry which is preliminary data.</text>
</comment>
<dbReference type="STRING" id="35608.A0A2U1Q5R2"/>
<dbReference type="EMBL" id="PKPP01000393">
    <property type="protein sequence ID" value="PWA93346.1"/>
    <property type="molecule type" value="Genomic_DNA"/>
</dbReference>